<evidence type="ECO:0000313" key="5">
    <source>
        <dbReference type="EMBL" id="CBK21812.2"/>
    </source>
</evidence>
<dbReference type="OMA" id="AMLYFQE"/>
<dbReference type="InterPro" id="IPR014768">
    <property type="entry name" value="GBD/FH3_dom"/>
</dbReference>
<feature type="coiled-coil region" evidence="1">
    <location>
        <begin position="554"/>
        <end position="594"/>
    </location>
</feature>
<evidence type="ECO:0008006" key="7">
    <source>
        <dbReference type="Google" id="ProtNLM"/>
    </source>
</evidence>
<evidence type="ECO:0000259" key="3">
    <source>
        <dbReference type="PROSITE" id="PS51232"/>
    </source>
</evidence>
<dbReference type="PANTHER" id="PTHR45725">
    <property type="entry name" value="FORMIN HOMOLOGY 2 FAMILY MEMBER"/>
    <property type="match status" value="1"/>
</dbReference>
<dbReference type="GO" id="GO:0030036">
    <property type="term" value="P:actin cytoskeleton organization"/>
    <property type="evidence" value="ECO:0007669"/>
    <property type="project" value="InterPro"/>
</dbReference>
<dbReference type="InterPro" id="IPR010472">
    <property type="entry name" value="FH3_dom"/>
</dbReference>
<dbReference type="InterPro" id="IPR042201">
    <property type="entry name" value="FH2_Formin_sf"/>
</dbReference>
<protein>
    <recommendedName>
        <fullName evidence="7">FH2 domain-containing protein</fullName>
    </recommendedName>
</protein>
<evidence type="ECO:0000313" key="6">
    <source>
        <dbReference type="Proteomes" id="UP000008312"/>
    </source>
</evidence>
<gene>
    <name evidence="5" type="ORF">GSBLH_T00007049001</name>
</gene>
<dbReference type="EMBL" id="FN668644">
    <property type="protein sequence ID" value="CBK21812.2"/>
    <property type="molecule type" value="Genomic_DNA"/>
</dbReference>
<evidence type="ECO:0000259" key="4">
    <source>
        <dbReference type="PROSITE" id="PS51444"/>
    </source>
</evidence>
<keyword evidence="6" id="KW-1185">Reference proteome</keyword>
<name>D8M173_BLAHO</name>
<evidence type="ECO:0000256" key="2">
    <source>
        <dbReference type="SAM" id="MobiDB-lite"/>
    </source>
</evidence>
<dbReference type="InterPro" id="IPR015425">
    <property type="entry name" value="FH2_Formin"/>
</dbReference>
<dbReference type="AlphaFoldDB" id="D8M173"/>
<dbReference type="PANTHER" id="PTHR45725:SF1">
    <property type="entry name" value="DISHEVELLED ASSOCIATED ACTIVATOR OF MORPHOGENESIS, ISOFORM D"/>
    <property type="match status" value="1"/>
</dbReference>
<dbReference type="RefSeq" id="XP_012895860.1">
    <property type="nucleotide sequence ID" value="XM_013040406.1"/>
</dbReference>
<feature type="domain" description="GBD/FH3" evidence="3">
    <location>
        <begin position="192"/>
        <end position="545"/>
    </location>
</feature>
<dbReference type="InParanoid" id="D8M173"/>
<keyword evidence="1" id="KW-0175">Coiled coil</keyword>
<dbReference type="SMART" id="SM01140">
    <property type="entry name" value="Drf_GBD"/>
    <property type="match status" value="1"/>
</dbReference>
<dbReference type="Proteomes" id="UP000008312">
    <property type="component" value="Unassembled WGS sequence"/>
</dbReference>
<dbReference type="Pfam" id="PF10152">
    <property type="entry name" value="CCDC53"/>
    <property type="match status" value="1"/>
</dbReference>
<dbReference type="SMART" id="SM01139">
    <property type="entry name" value="Drf_FH3"/>
    <property type="match status" value="1"/>
</dbReference>
<reference evidence="5" key="1">
    <citation type="submission" date="2010-02" db="EMBL/GenBank/DDBJ databases">
        <title>Sequencing and annotation of the Blastocystis hominis genome.</title>
        <authorList>
            <person name="Wincker P."/>
        </authorList>
    </citation>
    <scope>NUCLEOTIDE SEQUENCE</scope>
    <source>
        <strain evidence="5">Singapore isolate B</strain>
    </source>
</reference>
<feature type="domain" description="FH2" evidence="4">
    <location>
        <begin position="801"/>
        <end position="1025"/>
    </location>
</feature>
<dbReference type="InterPro" id="IPR011989">
    <property type="entry name" value="ARM-like"/>
</dbReference>
<dbReference type="Gene3D" id="1.10.238.150">
    <property type="entry name" value="Formin, FH3 diaphanous domain"/>
    <property type="match status" value="1"/>
</dbReference>
<dbReference type="Gene3D" id="1.25.10.10">
    <property type="entry name" value="Leucine-rich Repeat Variant"/>
    <property type="match status" value="1"/>
</dbReference>
<accession>D8M173</accession>
<dbReference type="Gene3D" id="1.20.58.2220">
    <property type="entry name" value="Formin, FH2 domain"/>
    <property type="match status" value="1"/>
</dbReference>
<organism evidence="5">
    <name type="scientific">Blastocystis hominis</name>
    <dbReference type="NCBI Taxonomy" id="12968"/>
    <lineage>
        <taxon>Eukaryota</taxon>
        <taxon>Sar</taxon>
        <taxon>Stramenopiles</taxon>
        <taxon>Bigyra</taxon>
        <taxon>Opalozoa</taxon>
        <taxon>Opalinata</taxon>
        <taxon>Blastocystidae</taxon>
        <taxon>Blastocystis</taxon>
    </lineage>
</organism>
<dbReference type="InterPro" id="IPR019309">
    <property type="entry name" value="WASHC3"/>
</dbReference>
<dbReference type="GeneID" id="24923173"/>
<dbReference type="GO" id="GO:0031267">
    <property type="term" value="F:small GTPase binding"/>
    <property type="evidence" value="ECO:0007669"/>
    <property type="project" value="InterPro"/>
</dbReference>
<evidence type="ECO:0000256" key="1">
    <source>
        <dbReference type="SAM" id="Coils"/>
    </source>
</evidence>
<dbReference type="SUPFAM" id="SSF48371">
    <property type="entry name" value="ARM repeat"/>
    <property type="match status" value="1"/>
</dbReference>
<dbReference type="PROSITE" id="PS51444">
    <property type="entry name" value="FH2"/>
    <property type="match status" value="1"/>
</dbReference>
<dbReference type="InterPro" id="IPR051425">
    <property type="entry name" value="Formin_Homology"/>
</dbReference>
<dbReference type="PROSITE" id="PS51232">
    <property type="entry name" value="GBD_FH3"/>
    <property type="match status" value="1"/>
</dbReference>
<sequence>MNSTDIDGLDTSGDSRRLRSISLYKQAYGDKVRLLAEDAKSNEFVTNADLLSAENSSSVFKRTKGGKSKRTLNASREFGCWVLKVKNASLSKKKLVYQERYLYLKDDVLYYSHSEFNPEVSIRHCRAIQLSATLEFNSPSRLDNPQIQSHKSIDLQVGDRMITFVADEKLANSSSFIVTLITTLQHMKELVSPPEDMSELNKMYIEALESLGIPEERWDLMVEKEPKERKWILITQNRQNAISGDVLVQTCVDLLNQPDLEISEIREIRIIIGTSPKAFLEKFRDLHGFHRIQQIMLSIALNPNRTRADLLKLHEVLPMVRSILKTHDMLMWLLDVEDFVYTLLLCAFLRQPAITQKIFMYLTIISRSSRGHEQVLRAIDEMMLFAQEKVRFQSILSLLSISQDIDTVTNILVFLNVLIQQSESIAVKMAIYTDLFTLGYDGMHESLLQRYPSAAEEITNIFGNFIQNMQEDREAAVFSGVDCSDVVDMIQVIQKQTQDGSNWEYLCNLLRILLVIPHDSLVGKSMWKLIVRTTNSVVTTNYYQDREYVTDEELKDLINQRDILNEKYEMVRIKEDMEDHYKEQIRELQQQIKQPLMAHTSSEYINKLVGDIISQISNDMDLRFMRDDPVYSKYFAMFESGVALDDVAMVCRQEGNDEQVVRGPAIILSYKDDILQRLQAKGVIPAVIPAGSQGGAAAASGAAAAPQPQYDPNNPRNNPEYAKWFKLLDMHIPKEHLIIKMEQEGVDPSILDYESPGGAQPSRNDEPAAESWRPASSTAASKPKPKAVPIITEKKAELRRRQLHIVPENRMKNLYWDCIDNNAIEGSVWEKMHATVEKEIDYRELETLFAAKENTFLLSQSKQEAAKSTEQEEQVQLIRDEKRLRNVGMAIVRLKPKIEDIRDAIIEVDDAILDDEMVRILVSNAPTQEEIEIVKGYDGDLSVLNEVDRFFKVLSTIPFLNERLACIKTYYQFSSAIEDMRNEIDRFKVAIEKCVRSDNLSHLMELILAIGNFLNGKQKWIVADA</sequence>
<dbReference type="Pfam" id="PF02181">
    <property type="entry name" value="FH2"/>
    <property type="match status" value="1"/>
</dbReference>
<dbReference type="InterPro" id="IPR016024">
    <property type="entry name" value="ARM-type_fold"/>
</dbReference>
<proteinExistence type="predicted"/>
<dbReference type="GO" id="GO:0003779">
    <property type="term" value="F:actin binding"/>
    <property type="evidence" value="ECO:0007669"/>
    <property type="project" value="InterPro"/>
</dbReference>
<dbReference type="SUPFAM" id="SSF101447">
    <property type="entry name" value="Formin homology 2 domain (FH2 domain)"/>
    <property type="match status" value="1"/>
</dbReference>
<dbReference type="OrthoDB" id="1668162at2759"/>
<dbReference type="InterPro" id="IPR010473">
    <property type="entry name" value="GTPase-bd"/>
</dbReference>
<dbReference type="Pfam" id="PF06367">
    <property type="entry name" value="Drf_FH3"/>
    <property type="match status" value="1"/>
</dbReference>
<dbReference type="GO" id="GO:0071203">
    <property type="term" value="C:WASH complex"/>
    <property type="evidence" value="ECO:0007669"/>
    <property type="project" value="InterPro"/>
</dbReference>
<feature type="region of interest" description="Disordered" evidence="2">
    <location>
        <begin position="749"/>
        <end position="788"/>
    </location>
</feature>